<accession>A0A5B0QGA2</accession>
<evidence type="ECO:0000313" key="2">
    <source>
        <dbReference type="Proteomes" id="UP000324748"/>
    </source>
</evidence>
<dbReference type="EMBL" id="VSWC01000016">
    <property type="protein sequence ID" value="KAA1111993.1"/>
    <property type="molecule type" value="Genomic_DNA"/>
</dbReference>
<dbReference type="Proteomes" id="UP000324748">
    <property type="component" value="Unassembled WGS sequence"/>
</dbReference>
<evidence type="ECO:0000313" key="1">
    <source>
        <dbReference type="EMBL" id="KAA1111993.1"/>
    </source>
</evidence>
<sequence length="167" mass="18458">MTIPQDYLHVWAGNLKDQPDLIDQAKTQKLHIATAINNNFLKSSYRFIGISTTPLDTKPSVNTNKEKMIVRKALLTTKKMNRLVQKGSGTISEVWSPSGVSSNLAPIVQNVSVGLFKTKSTCWKRNQASTGVDSSAARFRSRRGGLVGLGLFRSANARILRLKTDRD</sequence>
<organism evidence="1 2">
    <name type="scientific">Puccinia graminis f. sp. tritici</name>
    <dbReference type="NCBI Taxonomy" id="56615"/>
    <lineage>
        <taxon>Eukaryota</taxon>
        <taxon>Fungi</taxon>
        <taxon>Dikarya</taxon>
        <taxon>Basidiomycota</taxon>
        <taxon>Pucciniomycotina</taxon>
        <taxon>Pucciniomycetes</taxon>
        <taxon>Pucciniales</taxon>
        <taxon>Pucciniaceae</taxon>
        <taxon>Puccinia</taxon>
    </lineage>
</organism>
<keyword evidence="2" id="KW-1185">Reference proteome</keyword>
<dbReference type="AlphaFoldDB" id="A0A5B0QGA2"/>
<reference evidence="1 2" key="1">
    <citation type="submission" date="2019-05" db="EMBL/GenBank/DDBJ databases">
        <title>Emergence of the Ug99 lineage of the wheat stem rust pathogen through somatic hybridization.</title>
        <authorList>
            <person name="Li F."/>
            <person name="Upadhyaya N.M."/>
            <person name="Sperschneider J."/>
            <person name="Matny O."/>
            <person name="Nguyen-Phuc H."/>
            <person name="Mago R."/>
            <person name="Raley C."/>
            <person name="Miller M.E."/>
            <person name="Silverstein K.A.T."/>
            <person name="Henningsen E."/>
            <person name="Hirsch C.D."/>
            <person name="Visser B."/>
            <person name="Pretorius Z.A."/>
            <person name="Steffenson B.J."/>
            <person name="Schwessinger B."/>
            <person name="Dodds P.N."/>
            <person name="Figueroa M."/>
        </authorList>
    </citation>
    <scope>NUCLEOTIDE SEQUENCE [LARGE SCALE GENOMIC DNA]</scope>
    <source>
        <strain evidence="1">21-0</strain>
    </source>
</reference>
<name>A0A5B0QGA2_PUCGR</name>
<gene>
    <name evidence="1" type="ORF">PGT21_019584</name>
</gene>
<protein>
    <submittedName>
        <fullName evidence="1">Uncharacterized protein</fullName>
    </submittedName>
</protein>
<comment type="caution">
    <text evidence="1">The sequence shown here is derived from an EMBL/GenBank/DDBJ whole genome shotgun (WGS) entry which is preliminary data.</text>
</comment>
<proteinExistence type="predicted"/>